<evidence type="ECO:0000313" key="3">
    <source>
        <dbReference type="Proteomes" id="UP000606274"/>
    </source>
</evidence>
<reference evidence="2" key="1">
    <citation type="submission" date="2020-08" db="EMBL/GenBank/DDBJ databases">
        <title>Chromosome-level assembly of Southern catfish (Silurus meridionalis) provides insights into visual adaptation to the nocturnal and benthic lifestyles.</title>
        <authorList>
            <person name="Zhang Y."/>
            <person name="Wang D."/>
            <person name="Peng Z."/>
        </authorList>
    </citation>
    <scope>NUCLEOTIDE SEQUENCE</scope>
    <source>
        <strain evidence="2">SWU-2019-XX</strain>
        <tissue evidence="2">Muscle</tissue>
    </source>
</reference>
<comment type="caution">
    <text evidence="2">The sequence shown here is derived from an EMBL/GenBank/DDBJ whole genome shotgun (WGS) entry which is preliminary data.</text>
</comment>
<feature type="compositionally biased region" description="Basic and acidic residues" evidence="1">
    <location>
        <begin position="172"/>
        <end position="188"/>
    </location>
</feature>
<dbReference type="PANTHER" id="PTHR13192:SF2">
    <property type="entry name" value="METHYLMALONIC ACIDURIA (COBALAMIN DEFICIENCY) CBLD TYPE, WITH HOMOCYSTINURIA"/>
    <property type="match status" value="1"/>
</dbReference>
<accession>A0A8T0AB42</accession>
<dbReference type="AlphaFoldDB" id="A0A8T0AB42"/>
<proteinExistence type="predicted"/>
<dbReference type="GO" id="GO:0009235">
    <property type="term" value="P:cobalamin metabolic process"/>
    <property type="evidence" value="ECO:0007669"/>
    <property type="project" value="InterPro"/>
</dbReference>
<protein>
    <submittedName>
        <fullName evidence="2">Uncharacterized protein</fullName>
    </submittedName>
</protein>
<dbReference type="GO" id="GO:0005739">
    <property type="term" value="C:mitochondrion"/>
    <property type="evidence" value="ECO:0007669"/>
    <property type="project" value="TreeGrafter"/>
</dbReference>
<evidence type="ECO:0000256" key="1">
    <source>
        <dbReference type="SAM" id="MobiDB-lite"/>
    </source>
</evidence>
<name>A0A8T0AB42_SILME</name>
<sequence>MGPFGPQDKRFQLPGNVGFDCHLGGTGEEEQRTAPTQRMVPDVLTAPSSSERHDGITVVTVKQKRNPTEAELNSQQLLDNFINGAKEICFLLWRGGYWADFIDPSSGRAYFGPLSHDQVLEADQGRHSGFHIEDVASCRLTVHILRDTHTFAGTLITNAPSGSLIMRRLRGHAPDRDATHAPSRRDGR</sequence>
<organism evidence="2 3">
    <name type="scientific">Silurus meridionalis</name>
    <name type="common">Southern catfish</name>
    <name type="synonym">Silurus soldatovi meridionalis</name>
    <dbReference type="NCBI Taxonomy" id="175797"/>
    <lineage>
        <taxon>Eukaryota</taxon>
        <taxon>Metazoa</taxon>
        <taxon>Chordata</taxon>
        <taxon>Craniata</taxon>
        <taxon>Vertebrata</taxon>
        <taxon>Euteleostomi</taxon>
        <taxon>Actinopterygii</taxon>
        <taxon>Neopterygii</taxon>
        <taxon>Teleostei</taxon>
        <taxon>Ostariophysi</taxon>
        <taxon>Siluriformes</taxon>
        <taxon>Siluridae</taxon>
        <taxon>Silurus</taxon>
    </lineage>
</organism>
<feature type="region of interest" description="Disordered" evidence="1">
    <location>
        <begin position="169"/>
        <end position="188"/>
    </location>
</feature>
<dbReference type="EMBL" id="JABFDY010000026">
    <property type="protein sequence ID" value="KAF7688345.1"/>
    <property type="molecule type" value="Genomic_DNA"/>
</dbReference>
<dbReference type="PANTHER" id="PTHR13192">
    <property type="entry name" value="MY011 PROTEIN"/>
    <property type="match status" value="1"/>
</dbReference>
<keyword evidence="3" id="KW-1185">Reference proteome</keyword>
<gene>
    <name evidence="2" type="ORF">HF521_014351</name>
</gene>
<dbReference type="Proteomes" id="UP000606274">
    <property type="component" value="Unassembled WGS sequence"/>
</dbReference>
<evidence type="ECO:0000313" key="2">
    <source>
        <dbReference type="EMBL" id="KAF7688345.1"/>
    </source>
</evidence>
<dbReference type="InterPro" id="IPR019362">
    <property type="entry name" value="MMADHC"/>
</dbReference>
<dbReference type="Pfam" id="PF10229">
    <property type="entry name" value="MMADHC"/>
    <property type="match status" value="2"/>
</dbReference>